<name>A0A9W9CK18_9PLEO</name>
<organism evidence="4 5">
    <name type="scientific">Neocucurbitaria cava</name>
    <dbReference type="NCBI Taxonomy" id="798079"/>
    <lineage>
        <taxon>Eukaryota</taxon>
        <taxon>Fungi</taxon>
        <taxon>Dikarya</taxon>
        <taxon>Ascomycota</taxon>
        <taxon>Pezizomycotina</taxon>
        <taxon>Dothideomycetes</taxon>
        <taxon>Pleosporomycetidae</taxon>
        <taxon>Pleosporales</taxon>
        <taxon>Pleosporineae</taxon>
        <taxon>Cucurbitariaceae</taxon>
        <taxon>Neocucurbitaria</taxon>
    </lineage>
</organism>
<dbReference type="OrthoDB" id="5222339at2759"/>
<evidence type="ECO:0000313" key="4">
    <source>
        <dbReference type="EMBL" id="KAJ4366465.1"/>
    </source>
</evidence>
<feature type="domain" description="DRBM" evidence="3">
    <location>
        <begin position="219"/>
        <end position="287"/>
    </location>
</feature>
<evidence type="ECO:0000256" key="1">
    <source>
        <dbReference type="PROSITE-ProRule" id="PRU00266"/>
    </source>
</evidence>
<dbReference type="AlphaFoldDB" id="A0A9W9CK18"/>
<feature type="region of interest" description="Disordered" evidence="2">
    <location>
        <begin position="296"/>
        <end position="351"/>
    </location>
</feature>
<sequence length="501" mass="55884">MNSTVKNTEVLGNWLQAKEMATRTERKIDYPPQSPMLLSLHADTVTGAEDPSKNGVYKLDDFLSAHQAERDAQIRARKDANAAKLSMLNSKNPTLNRNVAPLKPVAVGARSSKNTILLHEKYQALGIPQPHFTYNGGSDSGWTVKVSFPGLDLEELQDLSEERKFNSKQEAKEAVSEKALAILEQLEKEGKVTKGRKQKPIGGEPTAQHEKKEKEPGENYIGQLLEFQRATSSPQPTYTDYQSGKHFTCLLTIEGHAKPFGSLDTLHSSKKEARQDAARQAVESFKSQGLWPEDFTSVGGIKKKKKKPQSPQPAAALREMNSTNSMSSSFSLTQTPTPPPTTSSTTISAAPDTPTSYAHRVALLATKLSLSTPEYRFTPHPHDKDFHTVSCFFRNGGPHHEGPIGEARNVFGRKKAKEECARLTLEYLQGVLEWRLREGERVMAGVSGGCRCWAGGWGGLLMEREGERWGLGRGEWVMDGREGMIVMEIRIWRLRMRWRWC</sequence>
<dbReference type="Gene3D" id="3.30.160.20">
    <property type="match status" value="1"/>
</dbReference>
<dbReference type="EMBL" id="JAPEUY010000014">
    <property type="protein sequence ID" value="KAJ4366465.1"/>
    <property type="molecule type" value="Genomic_DNA"/>
</dbReference>
<keyword evidence="5" id="KW-1185">Reference proteome</keyword>
<evidence type="ECO:0000256" key="2">
    <source>
        <dbReference type="SAM" id="MobiDB-lite"/>
    </source>
</evidence>
<feature type="region of interest" description="Disordered" evidence="2">
    <location>
        <begin position="191"/>
        <end position="216"/>
    </location>
</feature>
<dbReference type="SMART" id="SM00358">
    <property type="entry name" value="DSRM"/>
    <property type="match status" value="2"/>
</dbReference>
<dbReference type="CDD" id="cd00048">
    <property type="entry name" value="DSRM_SF"/>
    <property type="match status" value="1"/>
</dbReference>
<dbReference type="Proteomes" id="UP001140560">
    <property type="component" value="Unassembled WGS sequence"/>
</dbReference>
<feature type="compositionally biased region" description="Low complexity" evidence="2">
    <location>
        <begin position="320"/>
        <end position="335"/>
    </location>
</feature>
<dbReference type="InterPro" id="IPR014720">
    <property type="entry name" value="dsRBD_dom"/>
</dbReference>
<dbReference type="SUPFAM" id="SSF54768">
    <property type="entry name" value="dsRNA-binding domain-like"/>
    <property type="match status" value="2"/>
</dbReference>
<reference evidence="4" key="1">
    <citation type="submission" date="2022-10" db="EMBL/GenBank/DDBJ databases">
        <title>Tapping the CABI collections for fungal endophytes: first genome assemblies for Collariella, Neodidymelliopsis, Ascochyta clinopodiicola, Didymella pomorum, Didymosphaeria variabile, Neocosmospora piperis and Neocucurbitaria cava.</title>
        <authorList>
            <person name="Hill R."/>
        </authorList>
    </citation>
    <scope>NUCLEOTIDE SEQUENCE</scope>
    <source>
        <strain evidence="4">IMI 356814</strain>
    </source>
</reference>
<gene>
    <name evidence="4" type="ORF">N0V83_008101</name>
</gene>
<evidence type="ECO:0000313" key="5">
    <source>
        <dbReference type="Proteomes" id="UP001140560"/>
    </source>
</evidence>
<proteinExistence type="predicted"/>
<dbReference type="GO" id="GO:0003723">
    <property type="term" value="F:RNA binding"/>
    <property type="evidence" value="ECO:0007669"/>
    <property type="project" value="UniProtKB-UniRule"/>
</dbReference>
<evidence type="ECO:0000259" key="3">
    <source>
        <dbReference type="PROSITE" id="PS50137"/>
    </source>
</evidence>
<dbReference type="PROSITE" id="PS50137">
    <property type="entry name" value="DS_RBD"/>
    <property type="match status" value="1"/>
</dbReference>
<protein>
    <recommendedName>
        <fullName evidence="3">DRBM domain-containing protein</fullName>
    </recommendedName>
</protein>
<feature type="compositionally biased region" description="Basic and acidic residues" evidence="2">
    <location>
        <begin position="207"/>
        <end position="216"/>
    </location>
</feature>
<accession>A0A9W9CK18</accession>
<feature type="compositionally biased region" description="Low complexity" evidence="2">
    <location>
        <begin position="342"/>
        <end position="351"/>
    </location>
</feature>
<comment type="caution">
    <text evidence="4">The sequence shown here is derived from an EMBL/GenBank/DDBJ whole genome shotgun (WGS) entry which is preliminary data.</text>
</comment>
<keyword evidence="1" id="KW-0694">RNA-binding</keyword>